<evidence type="ECO:0000313" key="4">
    <source>
        <dbReference type="Ensembl" id="ENSTMTP00000008491.1"/>
    </source>
</evidence>
<dbReference type="Gene3D" id="2.40.10.10">
    <property type="entry name" value="Trypsin-like serine proteases"/>
    <property type="match status" value="1"/>
</dbReference>
<keyword evidence="5" id="KW-1185">Reference proteome</keyword>
<feature type="domain" description="Peptidase S1" evidence="3">
    <location>
        <begin position="21"/>
        <end position="68"/>
    </location>
</feature>
<accession>A0A674IGD6</accession>
<dbReference type="InterPro" id="IPR018114">
    <property type="entry name" value="TRYPSIN_HIS"/>
</dbReference>
<feature type="signal peptide" evidence="2">
    <location>
        <begin position="1"/>
        <end position="19"/>
    </location>
</feature>
<dbReference type="PANTHER" id="PTHR24271">
    <property type="entry name" value="KALLIKREIN-RELATED"/>
    <property type="match status" value="1"/>
</dbReference>
<name>A0A674IGD6_9SAUR</name>
<keyword evidence="2" id="KW-0732">Signal</keyword>
<evidence type="ECO:0000256" key="1">
    <source>
        <dbReference type="ARBA" id="ARBA00023157"/>
    </source>
</evidence>
<evidence type="ECO:0000313" key="5">
    <source>
        <dbReference type="Proteomes" id="UP000472274"/>
    </source>
</evidence>
<dbReference type="InterPro" id="IPR009003">
    <property type="entry name" value="Peptidase_S1_PA"/>
</dbReference>
<evidence type="ECO:0000259" key="3">
    <source>
        <dbReference type="Pfam" id="PF00089"/>
    </source>
</evidence>
<proteinExistence type="predicted"/>
<protein>
    <recommendedName>
        <fullName evidence="3">Peptidase S1 domain-containing protein</fullName>
    </recommendedName>
</protein>
<reference evidence="4" key="2">
    <citation type="submission" date="2025-09" db="UniProtKB">
        <authorList>
            <consortium name="Ensembl"/>
        </authorList>
    </citation>
    <scope>IDENTIFICATION</scope>
</reference>
<dbReference type="GO" id="GO:0006508">
    <property type="term" value="P:proteolysis"/>
    <property type="evidence" value="ECO:0007669"/>
    <property type="project" value="InterPro"/>
</dbReference>
<dbReference type="Proteomes" id="UP000472274">
    <property type="component" value="Unplaced"/>
</dbReference>
<dbReference type="GeneTree" id="ENSGT01030000234551"/>
<evidence type="ECO:0000256" key="2">
    <source>
        <dbReference type="SAM" id="SignalP"/>
    </source>
</evidence>
<organism evidence="4 5">
    <name type="scientific">Terrapene triunguis</name>
    <name type="common">Three-toed box turtle</name>
    <dbReference type="NCBI Taxonomy" id="2587831"/>
    <lineage>
        <taxon>Eukaryota</taxon>
        <taxon>Metazoa</taxon>
        <taxon>Chordata</taxon>
        <taxon>Craniata</taxon>
        <taxon>Vertebrata</taxon>
        <taxon>Euteleostomi</taxon>
        <taxon>Archelosauria</taxon>
        <taxon>Testudinata</taxon>
        <taxon>Testudines</taxon>
        <taxon>Cryptodira</taxon>
        <taxon>Durocryptodira</taxon>
        <taxon>Testudinoidea</taxon>
        <taxon>Emydidae</taxon>
        <taxon>Terrapene</taxon>
    </lineage>
</organism>
<dbReference type="InterPro" id="IPR043504">
    <property type="entry name" value="Peptidase_S1_PA_chymotrypsin"/>
</dbReference>
<dbReference type="InterPro" id="IPR001254">
    <property type="entry name" value="Trypsin_dom"/>
</dbReference>
<dbReference type="PANTHER" id="PTHR24271:SF13">
    <property type="entry name" value="CATHEPSIN G"/>
    <property type="match status" value="1"/>
</dbReference>
<dbReference type="GO" id="GO:0004252">
    <property type="term" value="F:serine-type endopeptidase activity"/>
    <property type="evidence" value="ECO:0007669"/>
    <property type="project" value="InterPro"/>
</dbReference>
<keyword evidence="1" id="KW-1015">Disulfide bond</keyword>
<dbReference type="GO" id="GO:0005737">
    <property type="term" value="C:cytoplasm"/>
    <property type="evidence" value="ECO:0007669"/>
    <property type="project" value="TreeGrafter"/>
</dbReference>
<dbReference type="Ensembl" id="ENSTMTT00000008778.1">
    <property type="protein sequence ID" value="ENSTMTP00000008491.1"/>
    <property type="gene ID" value="ENSTMTG00000006201.1"/>
</dbReference>
<feature type="chain" id="PRO_5025648505" description="Peptidase S1 domain-containing protein" evidence="2">
    <location>
        <begin position="20"/>
        <end position="70"/>
    </location>
</feature>
<dbReference type="Pfam" id="PF00089">
    <property type="entry name" value="Trypsin"/>
    <property type="match status" value="1"/>
</dbReference>
<dbReference type="InParanoid" id="A0A674IGD6"/>
<dbReference type="SUPFAM" id="SSF50494">
    <property type="entry name" value="Trypsin-like serine proteases"/>
    <property type="match status" value="1"/>
</dbReference>
<reference evidence="4" key="1">
    <citation type="submission" date="2025-08" db="UniProtKB">
        <authorList>
            <consortium name="Ensembl"/>
        </authorList>
    </citation>
    <scope>IDENTIFICATION</scope>
</reference>
<sequence>MQLLILVLFSVAFLLPPGAQIIGGWEARPHSRPYMAYVKIATWRGVKTCGGFLIRDDVVLTAAHCNDEQG</sequence>
<dbReference type="PROSITE" id="PS00134">
    <property type="entry name" value="TRYPSIN_HIS"/>
    <property type="match status" value="1"/>
</dbReference>
<dbReference type="AlphaFoldDB" id="A0A674IGD6"/>